<dbReference type="AlphaFoldDB" id="A0A2H3J8R7"/>
<evidence type="ECO:0000313" key="2">
    <source>
        <dbReference type="EMBL" id="PCH38610.1"/>
    </source>
</evidence>
<feature type="region of interest" description="Disordered" evidence="1">
    <location>
        <begin position="67"/>
        <end position="99"/>
    </location>
</feature>
<dbReference type="OrthoDB" id="5576752at2759"/>
<protein>
    <submittedName>
        <fullName evidence="2">Uncharacterized protein</fullName>
    </submittedName>
</protein>
<organism evidence="2 3">
    <name type="scientific">Wolfiporia cocos (strain MD-104)</name>
    <name type="common">Brown rot fungus</name>
    <dbReference type="NCBI Taxonomy" id="742152"/>
    <lineage>
        <taxon>Eukaryota</taxon>
        <taxon>Fungi</taxon>
        <taxon>Dikarya</taxon>
        <taxon>Basidiomycota</taxon>
        <taxon>Agaricomycotina</taxon>
        <taxon>Agaricomycetes</taxon>
        <taxon>Polyporales</taxon>
        <taxon>Phaeolaceae</taxon>
        <taxon>Wolfiporia</taxon>
    </lineage>
</organism>
<proteinExistence type="predicted"/>
<feature type="compositionally biased region" description="Low complexity" evidence="1">
    <location>
        <begin position="67"/>
        <end position="81"/>
    </location>
</feature>
<reference evidence="2 3" key="1">
    <citation type="journal article" date="2012" name="Science">
        <title>The Paleozoic origin of enzymatic lignin decomposition reconstructed from 31 fungal genomes.</title>
        <authorList>
            <person name="Floudas D."/>
            <person name="Binder M."/>
            <person name="Riley R."/>
            <person name="Barry K."/>
            <person name="Blanchette R.A."/>
            <person name="Henrissat B."/>
            <person name="Martinez A.T."/>
            <person name="Otillar R."/>
            <person name="Spatafora J.W."/>
            <person name="Yadav J.S."/>
            <person name="Aerts A."/>
            <person name="Benoit I."/>
            <person name="Boyd A."/>
            <person name="Carlson A."/>
            <person name="Copeland A."/>
            <person name="Coutinho P.M."/>
            <person name="de Vries R.P."/>
            <person name="Ferreira P."/>
            <person name="Findley K."/>
            <person name="Foster B."/>
            <person name="Gaskell J."/>
            <person name="Glotzer D."/>
            <person name="Gorecki P."/>
            <person name="Heitman J."/>
            <person name="Hesse C."/>
            <person name="Hori C."/>
            <person name="Igarashi K."/>
            <person name="Jurgens J.A."/>
            <person name="Kallen N."/>
            <person name="Kersten P."/>
            <person name="Kohler A."/>
            <person name="Kuees U."/>
            <person name="Kumar T.K.A."/>
            <person name="Kuo A."/>
            <person name="LaButti K."/>
            <person name="Larrondo L.F."/>
            <person name="Lindquist E."/>
            <person name="Ling A."/>
            <person name="Lombard V."/>
            <person name="Lucas S."/>
            <person name="Lundell T."/>
            <person name="Martin R."/>
            <person name="McLaughlin D.J."/>
            <person name="Morgenstern I."/>
            <person name="Morin E."/>
            <person name="Murat C."/>
            <person name="Nagy L.G."/>
            <person name="Nolan M."/>
            <person name="Ohm R.A."/>
            <person name="Patyshakuliyeva A."/>
            <person name="Rokas A."/>
            <person name="Ruiz-Duenas F.J."/>
            <person name="Sabat G."/>
            <person name="Salamov A."/>
            <person name="Samejima M."/>
            <person name="Schmutz J."/>
            <person name="Slot J.C."/>
            <person name="St John F."/>
            <person name="Stenlid J."/>
            <person name="Sun H."/>
            <person name="Sun S."/>
            <person name="Syed K."/>
            <person name="Tsang A."/>
            <person name="Wiebenga A."/>
            <person name="Young D."/>
            <person name="Pisabarro A."/>
            <person name="Eastwood D.C."/>
            <person name="Martin F."/>
            <person name="Cullen D."/>
            <person name="Grigoriev I.V."/>
            <person name="Hibbett D.S."/>
        </authorList>
    </citation>
    <scope>NUCLEOTIDE SEQUENCE [LARGE SCALE GENOMIC DNA]</scope>
    <source>
        <strain evidence="2 3">MD-104</strain>
    </source>
</reference>
<sequence length="99" mass="11180">MLTLGPMARNDGLLSAMYGDECYRPPPNPVPYLYRTLLVLTIDVILQKMSPEIQRKVDANRARWRAARAAEQATQQQADAQLNDPDSAKPIWADRPTRS</sequence>
<accession>A0A2H3J8R7</accession>
<evidence type="ECO:0000313" key="3">
    <source>
        <dbReference type="Proteomes" id="UP000218811"/>
    </source>
</evidence>
<dbReference type="Proteomes" id="UP000218811">
    <property type="component" value="Unassembled WGS sequence"/>
</dbReference>
<dbReference type="EMBL" id="KB467942">
    <property type="protein sequence ID" value="PCH38610.1"/>
    <property type="molecule type" value="Genomic_DNA"/>
</dbReference>
<gene>
    <name evidence="2" type="ORF">WOLCODRAFT_149557</name>
</gene>
<evidence type="ECO:0000256" key="1">
    <source>
        <dbReference type="SAM" id="MobiDB-lite"/>
    </source>
</evidence>
<keyword evidence="3" id="KW-1185">Reference proteome</keyword>
<name>A0A2H3J8R7_WOLCO</name>